<dbReference type="EMBL" id="BMPF01000001">
    <property type="protein sequence ID" value="GGL22460.1"/>
    <property type="molecule type" value="Genomic_DNA"/>
</dbReference>
<protein>
    <recommendedName>
        <fullName evidence="4">GNAT family acetyltransferase</fullName>
    </recommendedName>
</protein>
<evidence type="ECO:0000256" key="1">
    <source>
        <dbReference type="SAM" id="MobiDB-lite"/>
    </source>
</evidence>
<feature type="region of interest" description="Disordered" evidence="1">
    <location>
        <begin position="1"/>
        <end position="24"/>
    </location>
</feature>
<feature type="compositionally biased region" description="Acidic residues" evidence="1">
    <location>
        <begin position="1"/>
        <end position="17"/>
    </location>
</feature>
<evidence type="ECO:0008006" key="4">
    <source>
        <dbReference type="Google" id="ProtNLM"/>
    </source>
</evidence>
<accession>A0A830EYI4</accession>
<keyword evidence="3" id="KW-1185">Reference proteome</keyword>
<dbReference type="AlphaFoldDB" id="A0A830EYI4"/>
<organism evidence="2 3">
    <name type="scientific">Halarchaeum grantii</name>
    <dbReference type="NCBI Taxonomy" id="1193105"/>
    <lineage>
        <taxon>Archaea</taxon>
        <taxon>Methanobacteriati</taxon>
        <taxon>Methanobacteriota</taxon>
        <taxon>Stenosarchaea group</taxon>
        <taxon>Halobacteria</taxon>
        <taxon>Halobacteriales</taxon>
        <taxon>Halobacteriaceae</taxon>
    </lineage>
</organism>
<dbReference type="Proteomes" id="UP000628840">
    <property type="component" value="Unassembled WGS sequence"/>
</dbReference>
<reference evidence="2 3" key="1">
    <citation type="journal article" date="2019" name="Int. J. Syst. Evol. Microbiol.">
        <title>The Global Catalogue of Microorganisms (GCM) 10K type strain sequencing project: providing services to taxonomists for standard genome sequencing and annotation.</title>
        <authorList>
            <consortium name="The Broad Institute Genomics Platform"/>
            <consortium name="The Broad Institute Genome Sequencing Center for Infectious Disease"/>
            <person name="Wu L."/>
            <person name="Ma J."/>
        </authorList>
    </citation>
    <scope>NUCLEOTIDE SEQUENCE [LARGE SCALE GENOMIC DNA]</scope>
    <source>
        <strain evidence="2 3">JCM 19585</strain>
    </source>
</reference>
<gene>
    <name evidence="2" type="ORF">GCM10009037_02360</name>
</gene>
<name>A0A830EYI4_9EURY</name>
<evidence type="ECO:0000313" key="3">
    <source>
        <dbReference type="Proteomes" id="UP000628840"/>
    </source>
</evidence>
<comment type="caution">
    <text evidence="2">The sequence shown here is derived from an EMBL/GenBank/DDBJ whole genome shotgun (WGS) entry which is preliminary data.</text>
</comment>
<dbReference type="Pfam" id="PF19133">
    <property type="entry name" value="DUF5816"/>
    <property type="match status" value="1"/>
</dbReference>
<evidence type="ECO:0000313" key="2">
    <source>
        <dbReference type="EMBL" id="GGL22460.1"/>
    </source>
</evidence>
<proteinExistence type="predicted"/>
<sequence>MTTEDGESAYVDPEDSTDGSHGPFVALYRDPERRVRYGWLCTNCGGSDTTMDTMGRVECRGCGNRRKPTSWDAGYL</sequence>
<dbReference type="InterPro" id="IPR043854">
    <property type="entry name" value="DUF5816"/>
</dbReference>